<dbReference type="SFLD" id="SFLDS00003">
    <property type="entry name" value="Haloacid_Dehalogenase"/>
    <property type="match status" value="1"/>
</dbReference>
<dbReference type="GO" id="GO:0016887">
    <property type="term" value="F:ATP hydrolysis activity"/>
    <property type="evidence" value="ECO:0007669"/>
    <property type="project" value="InterPro"/>
</dbReference>
<dbReference type="Gene3D" id="2.70.150.10">
    <property type="entry name" value="Calcium-transporting ATPase, cytoplasmic transduction domain A"/>
    <property type="match status" value="1"/>
</dbReference>
<dbReference type="OrthoDB" id="9814270at2"/>
<comment type="subcellular location">
    <subcellularLocation>
        <location evidence="1">Cell membrane</location>
        <topology evidence="1">Multi-pass membrane protein</topology>
    </subcellularLocation>
</comment>
<evidence type="ECO:0000259" key="8">
    <source>
        <dbReference type="Pfam" id="PF00122"/>
    </source>
</evidence>
<keyword evidence="2 7" id="KW-0812">Transmembrane</keyword>
<evidence type="ECO:0000256" key="5">
    <source>
        <dbReference type="ARBA" id="ARBA00023136"/>
    </source>
</evidence>
<organism evidence="9 10">
    <name type="scientific">Arthrobacter nitrophenolicus</name>
    <dbReference type="NCBI Taxonomy" id="683150"/>
    <lineage>
        <taxon>Bacteria</taxon>
        <taxon>Bacillati</taxon>
        <taxon>Actinomycetota</taxon>
        <taxon>Actinomycetes</taxon>
        <taxon>Micrococcales</taxon>
        <taxon>Micrococcaceae</taxon>
        <taxon>Arthrobacter</taxon>
    </lineage>
</organism>
<gene>
    <name evidence="9" type="ORF">E2R57_06185</name>
</gene>
<feature type="region of interest" description="Disordered" evidence="6">
    <location>
        <begin position="1"/>
        <end position="27"/>
    </location>
</feature>
<keyword evidence="5 7" id="KW-0472">Membrane</keyword>
<dbReference type="InterPro" id="IPR001757">
    <property type="entry name" value="P_typ_ATPase"/>
</dbReference>
<feature type="transmembrane region" description="Helical" evidence="7">
    <location>
        <begin position="661"/>
        <end position="680"/>
    </location>
</feature>
<dbReference type="PANTHER" id="PTHR42861">
    <property type="entry name" value="CALCIUM-TRANSPORTING ATPASE"/>
    <property type="match status" value="1"/>
</dbReference>
<comment type="caution">
    <text evidence="9">The sequence shown here is derived from an EMBL/GenBank/DDBJ whole genome shotgun (WGS) entry which is preliminary data.</text>
</comment>
<dbReference type="EMBL" id="SMZQ01000002">
    <property type="protein sequence ID" value="TDL40041.1"/>
    <property type="molecule type" value="Genomic_DNA"/>
</dbReference>
<dbReference type="Gene3D" id="3.40.50.1000">
    <property type="entry name" value="HAD superfamily/HAD-like"/>
    <property type="match status" value="1"/>
</dbReference>
<feature type="transmembrane region" description="Helical" evidence="7">
    <location>
        <begin position="692"/>
        <end position="713"/>
    </location>
</feature>
<dbReference type="RefSeq" id="WP_133347324.1">
    <property type="nucleotide sequence ID" value="NZ_SMZQ01000002.1"/>
</dbReference>
<dbReference type="SUPFAM" id="SSF81665">
    <property type="entry name" value="Calcium ATPase, transmembrane domain M"/>
    <property type="match status" value="1"/>
</dbReference>
<dbReference type="SFLD" id="SFLDG00002">
    <property type="entry name" value="C1.7:_P-type_atpase_like"/>
    <property type="match status" value="1"/>
</dbReference>
<keyword evidence="4 7" id="KW-1133">Transmembrane helix</keyword>
<evidence type="ECO:0000313" key="10">
    <source>
        <dbReference type="Proteomes" id="UP000294621"/>
    </source>
</evidence>
<sequence>MSDAGGKRPLAAGPAQGSRPGPGGLSSAEVLERTRAGRVNSVPFAASRTAWQIIRANALTLFNGIVACSFLLLFILDQWRDALFGLSAVGNSVIGIVQEYRAKRSLDQLAVLHAARSRVLRDGVRQEIPAAGLVPDDLVVLGAGDQVTADLQLVDDDYLEVDESFLTGESEPVGKHPGDRLLAGTLILAGGGVARVVKVGEETFAYRLTSEARRFSLVTSEIRRGLERVFTVVSWLLLPTALLVINAQVQTHGGWAGMQDPGRWTVTAVAAVAGVLAMIPLGLLLLTSVAFAVGGLRLARQKVLVQELAAVEVLARVDVLCVDKTGTLSSGSVAFDAVHDAGAGPAEGWRAALEWFGANAGTSSTAAAIGEAFPASNALPEVSSVPFTAAQKWSSVTFGPASGAAGTWILGAPDALLGGPSAGCREAHRRAAALASSGLRTLALVHNPWRLPAAGTGTAGVPGHTTPALLLTFHENLREDAPRTLDFFRQQGVTVKIISGDDPRTVGVLAGKVGFGTGAAYDARKLPADPDLLEQVVEAHHVFGSVTPAQKQDMIRALKRRAHTVAMTGDGVNDVLALKEADLGIAMDSASPATKAVARLVLLDGRFDRLPAIVAEGRRAISNIERVSMVFLSKTMYSTLIALTTGIMLLPFPFLPRQLSAIDGLTIGLPAFFLALQPSGQRYEHGFLKRSLAFAVPAGVGVAASVMAVSVYASSAGGHSTAAVQTASTLSLALIAAWILVSVSRPLNRTKFLILAGMYGGLALLFTVPLSVEFFRLDWPPPDLLAASLLAAAAGSLAVEAVKHHQRGRIPSVRTHQE</sequence>
<proteinExistence type="predicted"/>
<dbReference type="InterPro" id="IPR036412">
    <property type="entry name" value="HAD-like_sf"/>
</dbReference>
<dbReference type="InterPro" id="IPR044492">
    <property type="entry name" value="P_typ_ATPase_HD_dom"/>
</dbReference>
<feature type="transmembrane region" description="Helical" evidence="7">
    <location>
        <begin position="269"/>
        <end position="293"/>
    </location>
</feature>
<feature type="transmembrane region" description="Helical" evidence="7">
    <location>
        <begin position="784"/>
        <end position="802"/>
    </location>
</feature>
<dbReference type="AlphaFoldDB" id="A0A4R5Y608"/>
<dbReference type="PRINTS" id="PR00119">
    <property type="entry name" value="CATATPASE"/>
</dbReference>
<evidence type="ECO:0000256" key="4">
    <source>
        <dbReference type="ARBA" id="ARBA00022989"/>
    </source>
</evidence>
<dbReference type="PRINTS" id="PR00120">
    <property type="entry name" value="HATPASE"/>
</dbReference>
<dbReference type="NCBIfam" id="TIGR01494">
    <property type="entry name" value="ATPase_P-type"/>
    <property type="match status" value="2"/>
</dbReference>
<dbReference type="InterPro" id="IPR008250">
    <property type="entry name" value="ATPase_P-typ_transduc_dom_A_sf"/>
</dbReference>
<evidence type="ECO:0000313" key="9">
    <source>
        <dbReference type="EMBL" id="TDL40041.1"/>
    </source>
</evidence>
<dbReference type="GO" id="GO:0005524">
    <property type="term" value="F:ATP binding"/>
    <property type="evidence" value="ECO:0007669"/>
    <property type="project" value="InterPro"/>
</dbReference>
<feature type="domain" description="P-type ATPase A" evidence="8">
    <location>
        <begin position="113"/>
        <end position="211"/>
    </location>
</feature>
<dbReference type="Proteomes" id="UP000294621">
    <property type="component" value="Unassembled WGS sequence"/>
</dbReference>
<accession>A0A4R5Y608</accession>
<dbReference type="Gene3D" id="3.40.1110.10">
    <property type="entry name" value="Calcium-transporting ATPase, cytoplasmic domain N"/>
    <property type="match status" value="1"/>
</dbReference>
<dbReference type="InterPro" id="IPR023299">
    <property type="entry name" value="ATPase_P-typ_cyto_dom_N"/>
</dbReference>
<keyword evidence="9" id="KW-0378">Hydrolase</keyword>
<dbReference type="Pfam" id="PF00702">
    <property type="entry name" value="Hydrolase"/>
    <property type="match status" value="1"/>
</dbReference>
<dbReference type="SFLD" id="SFLDF00027">
    <property type="entry name" value="p-type_atpase"/>
    <property type="match status" value="1"/>
</dbReference>
<dbReference type="InterPro" id="IPR023298">
    <property type="entry name" value="ATPase_P-typ_TM_dom_sf"/>
</dbReference>
<feature type="transmembrane region" description="Helical" evidence="7">
    <location>
        <begin position="752"/>
        <end position="772"/>
    </location>
</feature>
<dbReference type="InterPro" id="IPR023214">
    <property type="entry name" value="HAD_sf"/>
</dbReference>
<reference evidence="9 10" key="1">
    <citation type="submission" date="2019-03" db="EMBL/GenBank/DDBJ databases">
        <title>Genome Sequencing and Assembly of Various Microbes Isolated from Partially Reclaimed Soil and Acid Mine Drainage (AMD) Site.</title>
        <authorList>
            <person name="Steinbock B."/>
            <person name="Bechtold R."/>
            <person name="Sevigny J.L."/>
            <person name="Thomas D."/>
            <person name="Cuthill L.R."/>
            <person name="Aveiro Johannsen E.J."/>
            <person name="Thomas K."/>
            <person name="Ghosh A."/>
        </authorList>
    </citation>
    <scope>NUCLEOTIDE SEQUENCE [LARGE SCALE GENOMIC DNA]</scope>
    <source>
        <strain evidence="9 10">S-A1</strain>
    </source>
</reference>
<dbReference type="SUPFAM" id="SSF81653">
    <property type="entry name" value="Calcium ATPase, transduction domain A"/>
    <property type="match status" value="1"/>
</dbReference>
<feature type="transmembrane region" description="Helical" evidence="7">
    <location>
        <begin position="58"/>
        <end position="76"/>
    </location>
</feature>
<dbReference type="InterPro" id="IPR059000">
    <property type="entry name" value="ATPase_P-type_domA"/>
</dbReference>
<dbReference type="GO" id="GO:0005886">
    <property type="term" value="C:plasma membrane"/>
    <property type="evidence" value="ECO:0007669"/>
    <property type="project" value="UniProtKB-SubCell"/>
</dbReference>
<evidence type="ECO:0000256" key="7">
    <source>
        <dbReference type="SAM" id="Phobius"/>
    </source>
</evidence>
<evidence type="ECO:0000256" key="3">
    <source>
        <dbReference type="ARBA" id="ARBA00022967"/>
    </source>
</evidence>
<dbReference type="Pfam" id="PF00122">
    <property type="entry name" value="E1-E2_ATPase"/>
    <property type="match status" value="1"/>
</dbReference>
<feature type="transmembrane region" description="Helical" evidence="7">
    <location>
        <begin position="229"/>
        <end position="249"/>
    </location>
</feature>
<dbReference type="STRING" id="683150.G205_20714"/>
<name>A0A4R5Y608_9MICC</name>
<dbReference type="SUPFAM" id="SSF56784">
    <property type="entry name" value="HAD-like"/>
    <property type="match status" value="1"/>
</dbReference>
<protein>
    <submittedName>
        <fullName evidence="9">HAD family hydrolase</fullName>
    </submittedName>
</protein>
<keyword evidence="3" id="KW-1278">Translocase</keyword>
<feature type="transmembrane region" description="Helical" evidence="7">
    <location>
        <begin position="719"/>
        <end position="740"/>
    </location>
</feature>
<evidence type="ECO:0000256" key="2">
    <source>
        <dbReference type="ARBA" id="ARBA00022692"/>
    </source>
</evidence>
<dbReference type="Gene3D" id="1.20.1110.10">
    <property type="entry name" value="Calcium-transporting ATPase, transmembrane domain"/>
    <property type="match status" value="1"/>
</dbReference>
<evidence type="ECO:0000256" key="1">
    <source>
        <dbReference type="ARBA" id="ARBA00004651"/>
    </source>
</evidence>
<evidence type="ECO:0000256" key="6">
    <source>
        <dbReference type="SAM" id="MobiDB-lite"/>
    </source>
</evidence>
<feature type="transmembrane region" description="Helical" evidence="7">
    <location>
        <begin position="636"/>
        <end position="655"/>
    </location>
</feature>